<evidence type="ECO:0000256" key="1">
    <source>
        <dbReference type="SAM" id="MobiDB-lite"/>
    </source>
</evidence>
<reference evidence="2 3" key="1">
    <citation type="submission" date="2016-10" db="EMBL/GenBank/DDBJ databases">
        <authorList>
            <person name="de Groot N.N."/>
        </authorList>
    </citation>
    <scope>NUCLEOTIDE SEQUENCE [LARGE SCALE GENOMIC DNA]</scope>
    <source>
        <strain evidence="2 3">DSM 44637</strain>
    </source>
</reference>
<evidence type="ECO:0000313" key="3">
    <source>
        <dbReference type="Proteomes" id="UP000199137"/>
    </source>
</evidence>
<dbReference type="AlphaFoldDB" id="A0A1I5XAS7"/>
<feature type="region of interest" description="Disordered" evidence="1">
    <location>
        <begin position="130"/>
        <end position="171"/>
    </location>
</feature>
<feature type="compositionally biased region" description="Basic and acidic residues" evidence="1">
    <location>
        <begin position="137"/>
        <end position="149"/>
    </location>
</feature>
<dbReference type="EMBL" id="FOWC01000010">
    <property type="protein sequence ID" value="SFQ29068.1"/>
    <property type="molecule type" value="Genomic_DNA"/>
</dbReference>
<dbReference type="STRING" id="112413.SAMN05421854_110129"/>
<protein>
    <submittedName>
        <fullName evidence="2">Uncharacterized protein</fullName>
    </submittedName>
</protein>
<evidence type="ECO:0000313" key="2">
    <source>
        <dbReference type="EMBL" id="SFQ29068.1"/>
    </source>
</evidence>
<accession>A0A1I5XAS7</accession>
<gene>
    <name evidence="2" type="ORF">SAMN05421854_110129</name>
</gene>
<dbReference type="Proteomes" id="UP000199137">
    <property type="component" value="Unassembled WGS sequence"/>
</dbReference>
<dbReference type="RefSeq" id="WP_093575679.1">
    <property type="nucleotide sequence ID" value="NZ_FOWC01000010.1"/>
</dbReference>
<organism evidence="2 3">
    <name type="scientific">Amycolatopsis rubida</name>
    <dbReference type="NCBI Taxonomy" id="112413"/>
    <lineage>
        <taxon>Bacteria</taxon>
        <taxon>Bacillati</taxon>
        <taxon>Actinomycetota</taxon>
        <taxon>Actinomycetes</taxon>
        <taxon>Pseudonocardiales</taxon>
        <taxon>Pseudonocardiaceae</taxon>
        <taxon>Amycolatopsis</taxon>
    </lineage>
</organism>
<name>A0A1I5XAS7_9PSEU</name>
<proteinExistence type="predicted"/>
<feature type="region of interest" description="Disordered" evidence="1">
    <location>
        <begin position="1"/>
        <end position="49"/>
    </location>
</feature>
<feature type="compositionally biased region" description="Polar residues" evidence="1">
    <location>
        <begin position="151"/>
        <end position="164"/>
    </location>
</feature>
<sequence>MTDDTSPAQDPGTDPVPSAEPWPPAVKQLGDTRSRPRRRSGRSGETRATRAALALTAAAATGALAAGCDPAPVRDGLCHGLPALRCLHKLLRSHGIRTAVPNPGGVRAQRIPPPETDNELLAALEPGAADTAAGDTSTHDGHGVSRPADRTLSTGASPTTSRATALTPRATPSIANLVRAHHLRTQLGNKHGTPAHHESVRMPGGPA</sequence>
<feature type="region of interest" description="Disordered" evidence="1">
    <location>
        <begin position="187"/>
        <end position="207"/>
    </location>
</feature>